<dbReference type="Pfam" id="PF05045">
    <property type="entry name" value="RgpF"/>
    <property type="match status" value="1"/>
</dbReference>
<comment type="caution">
    <text evidence="1">The sequence shown here is derived from an EMBL/GenBank/DDBJ whole genome shotgun (WGS) entry which is preliminary data.</text>
</comment>
<accession>T0SCX8</accession>
<organism evidence="1 2">
    <name type="scientific">Lactococcus cremoris subsp. cremoris TIFN6</name>
    <dbReference type="NCBI Taxonomy" id="1234876"/>
    <lineage>
        <taxon>Bacteria</taxon>
        <taxon>Bacillati</taxon>
        <taxon>Bacillota</taxon>
        <taxon>Bacilli</taxon>
        <taxon>Lactobacillales</taxon>
        <taxon>Streptococcaceae</taxon>
        <taxon>Lactococcus</taxon>
        <taxon>Lactococcus cremoris subsp. cremoris</taxon>
    </lineage>
</organism>
<dbReference type="EMBL" id="ATBB01000352">
    <property type="protein sequence ID" value="EQC56196.1"/>
    <property type="molecule type" value="Genomic_DNA"/>
</dbReference>
<dbReference type="PATRIC" id="fig|1234876.3.peg.1511"/>
<dbReference type="AlphaFoldDB" id="T0SCX8"/>
<gene>
    <name evidence="1" type="ORF">LLT6_08200</name>
</gene>
<sequence>MNNKLLLYVHFNRNNELSDHVIYQLKHLRQNFDEVFFISNSLMDENALATLTGQNLIDGFMQRENKGYDFVAWSEAMKHYGFEKLASYDSVTIMNDTCFGPVYDFEGIFSKFNKDSNVDFWGITNNRSHKVKPWEDREAIVLPDHIQSYFVNYKQNIVKSKSFCKIFGTNN</sequence>
<evidence type="ECO:0000313" key="1">
    <source>
        <dbReference type="EMBL" id="EQC56196.1"/>
    </source>
</evidence>
<name>T0SCX8_LACLC</name>
<reference evidence="1 2" key="1">
    <citation type="journal article" date="2013" name="ISME J.">
        <title>Multifactorial diversity sustains microbial community stability.</title>
        <authorList>
            <person name="Erkus O."/>
            <person name="de Jager V.C."/>
            <person name="Spus M."/>
            <person name="van Alen-Boerrigter I.J."/>
            <person name="van Rijswijck I.M."/>
            <person name="Hazelwood L."/>
            <person name="Janssen P.W."/>
            <person name="van Hijum S.A."/>
            <person name="Kleerebezem M."/>
            <person name="Smid E.J."/>
        </authorList>
    </citation>
    <scope>NUCLEOTIDE SEQUENCE [LARGE SCALE GENOMIC DNA]</scope>
    <source>
        <strain evidence="1 2">TIFN6</strain>
    </source>
</reference>
<evidence type="ECO:0000313" key="2">
    <source>
        <dbReference type="Proteomes" id="UP000015854"/>
    </source>
</evidence>
<proteinExistence type="predicted"/>
<dbReference type="Proteomes" id="UP000015854">
    <property type="component" value="Unassembled WGS sequence"/>
</dbReference>
<protein>
    <submittedName>
        <fullName evidence="1">Uncharacterized protein</fullName>
    </submittedName>
</protein>
<dbReference type="InterPro" id="IPR007739">
    <property type="entry name" value="RgpF"/>
</dbReference>